<gene>
    <name evidence="2" type="primary">ORF121307</name>
    <name evidence="1" type="synonym">ORF121301</name>
</gene>
<feature type="non-terminal residue" evidence="2">
    <location>
        <position position="1"/>
    </location>
</feature>
<reference evidence="2" key="1">
    <citation type="submission" date="2014-12" db="EMBL/GenBank/DDBJ databases">
        <title>Insight into the proteome of Arion vulgaris.</title>
        <authorList>
            <person name="Aradska J."/>
            <person name="Bulat T."/>
            <person name="Smidak R."/>
            <person name="Sarate P."/>
            <person name="Gangsoo J."/>
            <person name="Sialana F."/>
            <person name="Bilban M."/>
            <person name="Lubec G."/>
        </authorList>
    </citation>
    <scope>NUCLEOTIDE SEQUENCE</scope>
    <source>
        <tissue evidence="2">Skin</tissue>
    </source>
</reference>
<evidence type="ECO:0000313" key="1">
    <source>
        <dbReference type="EMBL" id="CEK80509.1"/>
    </source>
</evidence>
<dbReference type="EMBL" id="HACG01033645">
    <property type="protein sequence ID" value="CEK80510.1"/>
    <property type="molecule type" value="Transcribed_RNA"/>
</dbReference>
<organism evidence="2">
    <name type="scientific">Arion vulgaris</name>
    <dbReference type="NCBI Taxonomy" id="1028688"/>
    <lineage>
        <taxon>Eukaryota</taxon>
        <taxon>Metazoa</taxon>
        <taxon>Spiralia</taxon>
        <taxon>Lophotrochozoa</taxon>
        <taxon>Mollusca</taxon>
        <taxon>Gastropoda</taxon>
        <taxon>Heterobranchia</taxon>
        <taxon>Euthyneura</taxon>
        <taxon>Panpulmonata</taxon>
        <taxon>Eupulmonata</taxon>
        <taxon>Stylommatophora</taxon>
        <taxon>Helicina</taxon>
        <taxon>Arionoidea</taxon>
        <taxon>Arionidae</taxon>
        <taxon>Arion</taxon>
    </lineage>
</organism>
<proteinExistence type="predicted"/>
<dbReference type="AlphaFoldDB" id="A0A0B7AKS3"/>
<dbReference type="EMBL" id="HACG01033644">
    <property type="protein sequence ID" value="CEK80509.1"/>
    <property type="molecule type" value="Transcribed_RNA"/>
</dbReference>
<name>A0A0B7AKS3_9EUPU</name>
<protein>
    <submittedName>
        <fullName evidence="2">Uncharacterized protein</fullName>
    </submittedName>
</protein>
<evidence type="ECO:0000313" key="2">
    <source>
        <dbReference type="EMBL" id="CEK80510.1"/>
    </source>
</evidence>
<sequence length="63" mass="7026">KTPFSVALSKNMSKPKPQSVVFAPQGVKTWKGLGTKQYSEEEKHPQQTDLAETDRKIILISTP</sequence>
<accession>A0A0B7AKS3</accession>